<name>A0A1U7JH04_9HYPH</name>
<dbReference type="GO" id="GO:0046872">
    <property type="term" value="F:metal ion binding"/>
    <property type="evidence" value="ECO:0007669"/>
    <property type="project" value="UniProtKB-KW"/>
</dbReference>
<dbReference type="RefSeq" id="WP_028481223.1">
    <property type="nucleotide sequence ID" value="NZ_LVVZ01000015.1"/>
</dbReference>
<comment type="caution">
    <text evidence="4">The sequence shown here is derived from an EMBL/GenBank/DDBJ whole genome shotgun (WGS) entry which is preliminary data.</text>
</comment>
<dbReference type="Proteomes" id="UP000185783">
    <property type="component" value="Unassembled WGS sequence"/>
</dbReference>
<dbReference type="InterPro" id="IPR034660">
    <property type="entry name" value="DinB/YfiT-like"/>
</dbReference>
<dbReference type="Pfam" id="PF05163">
    <property type="entry name" value="DinB"/>
    <property type="match status" value="1"/>
</dbReference>
<proteinExistence type="inferred from homology"/>
<dbReference type="SUPFAM" id="SSF109854">
    <property type="entry name" value="DinB/YfiT-like putative metalloenzymes"/>
    <property type="match status" value="1"/>
</dbReference>
<evidence type="ECO:0000256" key="3">
    <source>
        <dbReference type="PIRSR" id="PIRSR607837-1"/>
    </source>
</evidence>
<dbReference type="PANTHER" id="PTHR37302:SF1">
    <property type="entry name" value="PROTEIN DINB"/>
    <property type="match status" value="1"/>
</dbReference>
<dbReference type="PANTHER" id="PTHR37302">
    <property type="entry name" value="SLR1116 PROTEIN"/>
    <property type="match status" value="1"/>
</dbReference>
<evidence type="ECO:0000313" key="5">
    <source>
        <dbReference type="Proteomes" id="UP000185783"/>
    </source>
</evidence>
<sequence length="177" mass="20216">MPTPHDLVSMARYNQWMNQKIYAAAQSLPIEEVTKDRGAYFQSILGTLNHLYVADIIWLKRFSRHPSQFTTLSGLNDQPSPTRLDEIVHERLPELWAARVKLDTTILNLAAQITQFDLNQVLSYKNMSGEPKTKGFSDLLQHFFNHQTHHRGQLTTLLAQAGKHVEPTDLLVLLDDA</sequence>
<comment type="similarity">
    <text evidence="1">Belongs to the DinB family.</text>
</comment>
<feature type="binding site" evidence="3">
    <location>
        <position position="50"/>
    </location>
    <ligand>
        <name>a divalent metal cation</name>
        <dbReference type="ChEBI" id="CHEBI:60240"/>
    </ligand>
</feature>
<dbReference type="EMBL" id="LVVZ01000015">
    <property type="protein sequence ID" value="OKL43978.1"/>
    <property type="molecule type" value="Genomic_DNA"/>
</dbReference>
<evidence type="ECO:0000256" key="2">
    <source>
        <dbReference type="ARBA" id="ARBA00022723"/>
    </source>
</evidence>
<accession>A0A1U7JH04</accession>
<evidence type="ECO:0000256" key="1">
    <source>
        <dbReference type="ARBA" id="ARBA00008635"/>
    </source>
</evidence>
<dbReference type="Gene3D" id="1.20.120.450">
    <property type="entry name" value="dinb family like domain"/>
    <property type="match status" value="1"/>
</dbReference>
<gene>
    <name evidence="4" type="ORF">A3843_10315</name>
</gene>
<protein>
    <submittedName>
        <fullName evidence="4">Diguanylate cyclase</fullName>
    </submittedName>
</protein>
<reference evidence="4 5" key="1">
    <citation type="submission" date="2016-03" db="EMBL/GenBank/DDBJ databases">
        <title>Genome sequence of Nesiotobacter sp. nov., a moderately halophilic alphaproteobacterium isolated from the Yellow Sea, China.</title>
        <authorList>
            <person name="Zhang G."/>
            <person name="Zhang R."/>
        </authorList>
    </citation>
    <scope>NUCLEOTIDE SEQUENCE [LARGE SCALE GENOMIC DNA]</scope>
    <source>
        <strain evidence="4 5">WB1-6</strain>
    </source>
</reference>
<dbReference type="InterPro" id="IPR007837">
    <property type="entry name" value="DinB"/>
</dbReference>
<feature type="binding site" evidence="3">
    <location>
        <position position="146"/>
    </location>
    <ligand>
        <name>a divalent metal cation</name>
        <dbReference type="ChEBI" id="CHEBI:60240"/>
    </ligand>
</feature>
<feature type="binding site" evidence="3">
    <location>
        <position position="150"/>
    </location>
    <ligand>
        <name>a divalent metal cation</name>
        <dbReference type="ChEBI" id="CHEBI:60240"/>
    </ligand>
</feature>
<dbReference type="STRING" id="197461.A3843_10315"/>
<organism evidence="4 5">
    <name type="scientific">Pseudovibrio exalbescens</name>
    <dbReference type="NCBI Taxonomy" id="197461"/>
    <lineage>
        <taxon>Bacteria</taxon>
        <taxon>Pseudomonadati</taxon>
        <taxon>Pseudomonadota</taxon>
        <taxon>Alphaproteobacteria</taxon>
        <taxon>Hyphomicrobiales</taxon>
        <taxon>Stappiaceae</taxon>
        <taxon>Pseudovibrio</taxon>
    </lineage>
</organism>
<keyword evidence="2 3" id="KW-0479">Metal-binding</keyword>
<keyword evidence="5" id="KW-1185">Reference proteome</keyword>
<evidence type="ECO:0000313" key="4">
    <source>
        <dbReference type="EMBL" id="OKL43978.1"/>
    </source>
</evidence>
<dbReference type="AlphaFoldDB" id="A0A1U7JH04"/>
<dbReference type="OrthoDB" id="9807509at2"/>